<dbReference type="AlphaFoldDB" id="A0AAD7FBD6"/>
<dbReference type="InterPro" id="IPR013083">
    <property type="entry name" value="Znf_RING/FYVE/PHD"/>
</dbReference>
<proteinExistence type="predicted"/>
<evidence type="ECO:0008006" key="3">
    <source>
        <dbReference type="Google" id="ProtNLM"/>
    </source>
</evidence>
<evidence type="ECO:0000313" key="1">
    <source>
        <dbReference type="EMBL" id="KAJ7613949.1"/>
    </source>
</evidence>
<evidence type="ECO:0000313" key="2">
    <source>
        <dbReference type="Proteomes" id="UP001221142"/>
    </source>
</evidence>
<protein>
    <recommendedName>
        <fullName evidence="3">Protein kinase domain-containing protein</fullName>
    </recommendedName>
</protein>
<dbReference type="InterPro" id="IPR011011">
    <property type="entry name" value="Znf_FYVE_PHD"/>
</dbReference>
<dbReference type="SUPFAM" id="SSF57903">
    <property type="entry name" value="FYVE/PHD zinc finger"/>
    <property type="match status" value="1"/>
</dbReference>
<gene>
    <name evidence="1" type="ORF">FB45DRAFT_259722</name>
</gene>
<comment type="caution">
    <text evidence="1">The sequence shown here is derived from an EMBL/GenBank/DDBJ whole genome shotgun (WGS) entry which is preliminary data.</text>
</comment>
<dbReference type="EMBL" id="JARKIF010000027">
    <property type="protein sequence ID" value="KAJ7613949.1"/>
    <property type="molecule type" value="Genomic_DNA"/>
</dbReference>
<organism evidence="1 2">
    <name type="scientific">Roridomyces roridus</name>
    <dbReference type="NCBI Taxonomy" id="1738132"/>
    <lineage>
        <taxon>Eukaryota</taxon>
        <taxon>Fungi</taxon>
        <taxon>Dikarya</taxon>
        <taxon>Basidiomycota</taxon>
        <taxon>Agaricomycotina</taxon>
        <taxon>Agaricomycetes</taxon>
        <taxon>Agaricomycetidae</taxon>
        <taxon>Agaricales</taxon>
        <taxon>Marasmiineae</taxon>
        <taxon>Mycenaceae</taxon>
        <taxon>Roridomyces</taxon>
    </lineage>
</organism>
<dbReference type="Gene3D" id="3.30.40.10">
    <property type="entry name" value="Zinc/RING finger domain, C3HC4 (zinc finger)"/>
    <property type="match status" value="1"/>
</dbReference>
<dbReference type="Gene3D" id="1.10.472.10">
    <property type="entry name" value="Cyclin-like"/>
    <property type="match status" value="1"/>
</dbReference>
<sequence length="592" mass="65231">MAFISNASGFTLGEGTFNNIHGNLVIYNGAAGQIRDAPDVTRGLRREEEQDGLKIIRNKNLNLAFEIGSGPGYLLHSGEVKGRVVIVKVFNAEANAREHLEATVALSKGLLHPNVLRIAGVSSSTSLNHFIAYENAYWKTAEGPLAVALQEDLEKSIVLGFKLIAGLSAGINYLAVQGLAVPSKVESFDVFLDVNDRFLFCINPSIDTDTSLQQDGTDAWNIFNALCQKVLRSANRVLHDEDIERIPVDSSLSRNPEARRTLVETQGPSPSRIDRPIVFPQFHEETSRPIPPRREYVWRTVELQQSLATIATQINRDLDLRRTAIRRFALIDAQPIHRCPGYVREEITLATRTVDSAVVFHNTPALQEVCPICHQVQGSTDGFRCICGLPNAGWRHTVKCKSCNFWSHRDCVGRPDNFICDLCALPNTGSASSGSSFGWSYHPDAFVSDKSFLWDSAISYIVDRVAEVAEAGLGRPWSGARSLILETFAGFVTNVLLRAEVKTPTLLVALAYVSRALPHLSIVHEEWALERVFLGALVCADKYINFLAGAMLGGWRGSFLMCWIGSLGLLRRICCGIGRGLLVRQSFSHSTS</sequence>
<dbReference type="Gene3D" id="3.30.200.20">
    <property type="entry name" value="Phosphorylase Kinase, domain 1"/>
    <property type="match status" value="1"/>
</dbReference>
<keyword evidence="2" id="KW-1185">Reference proteome</keyword>
<reference evidence="1" key="1">
    <citation type="submission" date="2023-03" db="EMBL/GenBank/DDBJ databases">
        <title>Massive genome expansion in bonnet fungi (Mycena s.s.) driven by repeated elements and novel gene families across ecological guilds.</title>
        <authorList>
            <consortium name="Lawrence Berkeley National Laboratory"/>
            <person name="Harder C.B."/>
            <person name="Miyauchi S."/>
            <person name="Viragh M."/>
            <person name="Kuo A."/>
            <person name="Thoen E."/>
            <person name="Andreopoulos B."/>
            <person name="Lu D."/>
            <person name="Skrede I."/>
            <person name="Drula E."/>
            <person name="Henrissat B."/>
            <person name="Morin E."/>
            <person name="Kohler A."/>
            <person name="Barry K."/>
            <person name="LaButti K."/>
            <person name="Morin E."/>
            <person name="Salamov A."/>
            <person name="Lipzen A."/>
            <person name="Mereny Z."/>
            <person name="Hegedus B."/>
            <person name="Baldrian P."/>
            <person name="Stursova M."/>
            <person name="Weitz H."/>
            <person name="Taylor A."/>
            <person name="Grigoriev I.V."/>
            <person name="Nagy L.G."/>
            <person name="Martin F."/>
            <person name="Kauserud H."/>
        </authorList>
    </citation>
    <scope>NUCLEOTIDE SEQUENCE</scope>
    <source>
        <strain evidence="1">9284</strain>
    </source>
</reference>
<accession>A0AAD7FBD6</accession>
<dbReference type="Proteomes" id="UP001221142">
    <property type="component" value="Unassembled WGS sequence"/>
</dbReference>
<dbReference type="CDD" id="cd20557">
    <property type="entry name" value="CYCLIN_ScPCL1-like"/>
    <property type="match status" value="1"/>
</dbReference>
<name>A0AAD7FBD6_9AGAR</name>